<keyword evidence="2" id="KW-1185">Reference proteome</keyword>
<protein>
    <submittedName>
        <fullName evidence="1">Uncharacterized protein</fullName>
    </submittedName>
</protein>
<organism evidence="1 2">
    <name type="scientific">Crocosphaera chwakensis CCY0110</name>
    <dbReference type="NCBI Taxonomy" id="391612"/>
    <lineage>
        <taxon>Bacteria</taxon>
        <taxon>Bacillati</taxon>
        <taxon>Cyanobacteriota</taxon>
        <taxon>Cyanophyceae</taxon>
        <taxon>Oscillatoriophycideae</taxon>
        <taxon>Chroococcales</taxon>
        <taxon>Aphanothecaceae</taxon>
        <taxon>Crocosphaera</taxon>
        <taxon>Crocosphaera chwakensis</taxon>
    </lineage>
</organism>
<name>A3IIY2_9CHRO</name>
<comment type="caution">
    <text evidence="1">The sequence shown here is derived from an EMBL/GenBank/DDBJ whole genome shotgun (WGS) entry which is preliminary data.</text>
</comment>
<evidence type="ECO:0000313" key="2">
    <source>
        <dbReference type="Proteomes" id="UP000003781"/>
    </source>
</evidence>
<reference evidence="1 2" key="1">
    <citation type="submission" date="2007-03" db="EMBL/GenBank/DDBJ databases">
        <authorList>
            <person name="Stal L."/>
            <person name="Ferriera S."/>
            <person name="Johnson J."/>
            <person name="Kravitz S."/>
            <person name="Beeson K."/>
            <person name="Sutton G."/>
            <person name="Rogers Y.-H."/>
            <person name="Friedman R."/>
            <person name="Frazier M."/>
            <person name="Venter J.C."/>
        </authorList>
    </citation>
    <scope>NUCLEOTIDE SEQUENCE [LARGE SCALE GENOMIC DNA]</scope>
    <source>
        <strain evidence="1 2">CCY0110</strain>
    </source>
</reference>
<sequence length="20" mass="2224">MASVYPSQVLPMQPKILTGY</sequence>
<gene>
    <name evidence="1" type="ORF">CY0110_18252</name>
</gene>
<dbReference type="EMBL" id="AAXW01000002">
    <property type="protein sequence ID" value="EAZ93764.1"/>
    <property type="molecule type" value="Genomic_DNA"/>
</dbReference>
<dbReference type="AlphaFoldDB" id="A3IIY2"/>
<dbReference type="Proteomes" id="UP000003781">
    <property type="component" value="Unassembled WGS sequence"/>
</dbReference>
<accession>A3IIY2</accession>
<proteinExistence type="predicted"/>
<evidence type="ECO:0000313" key="1">
    <source>
        <dbReference type="EMBL" id="EAZ93764.1"/>
    </source>
</evidence>